<reference evidence="2 3" key="1">
    <citation type="submission" date="2017-01" db="EMBL/GenBank/DDBJ databases">
        <authorList>
            <person name="Varghese N."/>
            <person name="Submissions S."/>
        </authorList>
    </citation>
    <scope>NUCLEOTIDE SEQUENCE [LARGE SCALE GENOMIC DNA]</scope>
    <source>
        <strain evidence="2 3">DSM 2061</strain>
    </source>
</reference>
<sequence length="381" mass="43316">MKRKLFRIAAAPGSLAVLLNGQLRFMNDFFDVTGIASEGSQHQTIRDSEGIRTLVVNIDRKINLWGDIVSLYKLFVLFKKEKPDIIHSITPKAGLLSMVAGYLAGVPHRLHTFTGLVFPTQQGLMKHMLIFFDRIICFCATHIYPEGMGVKNDLISYKITRKPLKIIGHGNVNGIDLDHFDPMFYPSNIQKEIRENLHIDESDFIWSFVGRIGFDKGIEEMITSFLQVQKESKNSKLLLVGPYEKDMDPLPPSIEKEIEENEGIISVGWQQDVRPYFAISNVFVFPSYREGFPNVLLQAGAMGKYSIVTDINGSNEIIEDGINGTIIPVKNSDALTQAMLNCLNTPSDYFGYNQDYRQLISEKYSQQFVWSEQLKEYQLLK</sequence>
<name>A0ABY1KMU7_9FLAO</name>
<evidence type="ECO:0000313" key="2">
    <source>
        <dbReference type="EMBL" id="SIS51117.1"/>
    </source>
</evidence>
<accession>A0ABY1KMU7</accession>
<dbReference type="Gene3D" id="3.40.50.2000">
    <property type="entry name" value="Glycogen Phosphorylase B"/>
    <property type="match status" value="2"/>
</dbReference>
<dbReference type="InterPro" id="IPR028098">
    <property type="entry name" value="Glyco_trans_4-like_N"/>
</dbReference>
<dbReference type="Proteomes" id="UP000185728">
    <property type="component" value="Unassembled WGS sequence"/>
</dbReference>
<gene>
    <name evidence="2" type="ORF">SAMN05421766_102492</name>
</gene>
<dbReference type="SUPFAM" id="SSF53756">
    <property type="entry name" value="UDP-Glycosyltransferase/glycogen phosphorylase"/>
    <property type="match status" value="1"/>
</dbReference>
<organism evidence="2 3">
    <name type="scientific">Zobellia uliginosa</name>
    <dbReference type="NCBI Taxonomy" id="143224"/>
    <lineage>
        <taxon>Bacteria</taxon>
        <taxon>Pseudomonadati</taxon>
        <taxon>Bacteroidota</taxon>
        <taxon>Flavobacteriia</taxon>
        <taxon>Flavobacteriales</taxon>
        <taxon>Flavobacteriaceae</taxon>
        <taxon>Zobellia</taxon>
    </lineage>
</organism>
<dbReference type="Pfam" id="PF13477">
    <property type="entry name" value="Glyco_trans_4_2"/>
    <property type="match status" value="1"/>
</dbReference>
<dbReference type="RefSeq" id="WP_076454226.1">
    <property type="nucleotide sequence ID" value="NZ_FTOB01000002.1"/>
</dbReference>
<dbReference type="PANTHER" id="PTHR12526">
    <property type="entry name" value="GLYCOSYLTRANSFERASE"/>
    <property type="match status" value="1"/>
</dbReference>
<proteinExistence type="predicted"/>
<evidence type="ECO:0000313" key="3">
    <source>
        <dbReference type="Proteomes" id="UP000185728"/>
    </source>
</evidence>
<evidence type="ECO:0000259" key="1">
    <source>
        <dbReference type="Pfam" id="PF13477"/>
    </source>
</evidence>
<feature type="domain" description="Glycosyltransferase subfamily 4-like N-terminal" evidence="1">
    <location>
        <begin position="29"/>
        <end position="128"/>
    </location>
</feature>
<protein>
    <submittedName>
        <fullName evidence="2">Glycosyltransferase involved in cell wall bisynthesis</fullName>
    </submittedName>
</protein>
<dbReference type="PANTHER" id="PTHR12526:SF638">
    <property type="entry name" value="SPORE COAT PROTEIN SA"/>
    <property type="match status" value="1"/>
</dbReference>
<dbReference type="EMBL" id="FTOB01000002">
    <property type="protein sequence ID" value="SIS51117.1"/>
    <property type="molecule type" value="Genomic_DNA"/>
</dbReference>
<keyword evidence="3" id="KW-1185">Reference proteome</keyword>
<comment type="caution">
    <text evidence="2">The sequence shown here is derived from an EMBL/GenBank/DDBJ whole genome shotgun (WGS) entry which is preliminary data.</text>
</comment>
<dbReference type="Pfam" id="PF13692">
    <property type="entry name" value="Glyco_trans_1_4"/>
    <property type="match status" value="1"/>
</dbReference>